<dbReference type="Proteomes" id="UP000053820">
    <property type="component" value="Unassembled WGS sequence"/>
</dbReference>
<protein>
    <submittedName>
        <fullName evidence="1">Unplaced genomic scaffold scaffold_224, whole genome shotgun sequence</fullName>
    </submittedName>
</protein>
<accession>A0A0C9UXY2</accession>
<dbReference type="OrthoDB" id="2692349at2759"/>
<evidence type="ECO:0000313" key="1">
    <source>
        <dbReference type="EMBL" id="KIJ57899.1"/>
    </source>
</evidence>
<keyword evidence="2" id="KW-1185">Reference proteome</keyword>
<gene>
    <name evidence="1" type="ORF">HYDPIDRAFT_103637</name>
</gene>
<dbReference type="HOGENOM" id="CLU_760881_0_0_1"/>
<evidence type="ECO:0000313" key="2">
    <source>
        <dbReference type="Proteomes" id="UP000053820"/>
    </source>
</evidence>
<dbReference type="EMBL" id="KN840058">
    <property type="protein sequence ID" value="KIJ57899.1"/>
    <property type="molecule type" value="Genomic_DNA"/>
</dbReference>
<name>A0A0C9UXY2_9AGAM</name>
<organism evidence="1 2">
    <name type="scientific">Hydnomerulius pinastri MD-312</name>
    <dbReference type="NCBI Taxonomy" id="994086"/>
    <lineage>
        <taxon>Eukaryota</taxon>
        <taxon>Fungi</taxon>
        <taxon>Dikarya</taxon>
        <taxon>Basidiomycota</taxon>
        <taxon>Agaricomycotina</taxon>
        <taxon>Agaricomycetes</taxon>
        <taxon>Agaricomycetidae</taxon>
        <taxon>Boletales</taxon>
        <taxon>Boletales incertae sedis</taxon>
        <taxon>Leucogyrophana</taxon>
    </lineage>
</organism>
<reference evidence="1 2" key="1">
    <citation type="submission" date="2014-04" db="EMBL/GenBank/DDBJ databases">
        <title>Evolutionary Origins and Diversification of the Mycorrhizal Mutualists.</title>
        <authorList>
            <consortium name="DOE Joint Genome Institute"/>
            <consortium name="Mycorrhizal Genomics Consortium"/>
            <person name="Kohler A."/>
            <person name="Kuo A."/>
            <person name="Nagy L.G."/>
            <person name="Floudas D."/>
            <person name="Copeland A."/>
            <person name="Barry K.W."/>
            <person name="Cichocki N."/>
            <person name="Veneault-Fourrey C."/>
            <person name="LaButti K."/>
            <person name="Lindquist E.A."/>
            <person name="Lipzen A."/>
            <person name="Lundell T."/>
            <person name="Morin E."/>
            <person name="Murat C."/>
            <person name="Riley R."/>
            <person name="Ohm R."/>
            <person name="Sun H."/>
            <person name="Tunlid A."/>
            <person name="Henrissat B."/>
            <person name="Grigoriev I.V."/>
            <person name="Hibbett D.S."/>
            <person name="Martin F."/>
        </authorList>
    </citation>
    <scope>NUCLEOTIDE SEQUENCE [LARGE SCALE GENOMIC DNA]</scope>
    <source>
        <strain evidence="1 2">MD-312</strain>
    </source>
</reference>
<dbReference type="AlphaFoldDB" id="A0A0C9UXY2"/>
<sequence length="364" mass="40721">MPSLVRCHCTSYKCQGGFIAPATKRSHDRADTRLKTTISQTVHRGLVIPHIPSKPPVLKTPYPTREALLPPVFEFADPQATSSCAAEQEMLDHGTLTQEDMDIQIFGNALPNLGPNFHSPEALHAAVDHFELYNTLSMEREIEKVAEEIDRQKRQLDSEDYSPDILAEGFPDELEYEEIDVDALQDDELLLDADDSDLVGSAEEQLGESIEDDPDPFEPDSNLLDLKNRHLSTLPPYQITIYATYSLLQMPKDSLPCEAAEIMLKASSEDRGTVAGFAALSKELDEENPDAGQLCGFSPRRQYKSMSTDTYQLLAKTLCFYYPLTPVHCRFHQPVVPQSHIVQPIITVLYGQRTVTKARFIQAG</sequence>
<proteinExistence type="predicted"/>